<comment type="caution">
    <text evidence="2">The sequence shown here is derived from an EMBL/GenBank/DDBJ whole genome shotgun (WGS) entry which is preliminary data.</text>
</comment>
<dbReference type="Proteomes" id="UP001283361">
    <property type="component" value="Unassembled WGS sequence"/>
</dbReference>
<dbReference type="EMBL" id="JAWDGP010001464">
    <property type="protein sequence ID" value="KAK3791638.1"/>
    <property type="molecule type" value="Genomic_DNA"/>
</dbReference>
<feature type="compositionally biased region" description="Basic residues" evidence="1">
    <location>
        <begin position="1"/>
        <end position="13"/>
    </location>
</feature>
<feature type="region of interest" description="Disordered" evidence="1">
    <location>
        <begin position="1"/>
        <end position="30"/>
    </location>
</feature>
<organism evidence="2 3">
    <name type="scientific">Elysia crispata</name>
    <name type="common">lettuce slug</name>
    <dbReference type="NCBI Taxonomy" id="231223"/>
    <lineage>
        <taxon>Eukaryota</taxon>
        <taxon>Metazoa</taxon>
        <taxon>Spiralia</taxon>
        <taxon>Lophotrochozoa</taxon>
        <taxon>Mollusca</taxon>
        <taxon>Gastropoda</taxon>
        <taxon>Heterobranchia</taxon>
        <taxon>Euthyneura</taxon>
        <taxon>Panpulmonata</taxon>
        <taxon>Sacoglossa</taxon>
        <taxon>Placobranchoidea</taxon>
        <taxon>Plakobranchidae</taxon>
        <taxon>Elysia</taxon>
    </lineage>
</organism>
<accession>A0AAE1E3M2</accession>
<dbReference type="AlphaFoldDB" id="A0AAE1E3M2"/>
<gene>
    <name evidence="2" type="ORF">RRG08_058020</name>
</gene>
<name>A0AAE1E3M2_9GAST</name>
<evidence type="ECO:0000313" key="2">
    <source>
        <dbReference type="EMBL" id="KAK3791638.1"/>
    </source>
</evidence>
<protein>
    <submittedName>
        <fullName evidence="2">Uncharacterized protein</fullName>
    </submittedName>
</protein>
<feature type="region of interest" description="Disordered" evidence="1">
    <location>
        <begin position="69"/>
        <end position="110"/>
    </location>
</feature>
<reference evidence="2" key="1">
    <citation type="journal article" date="2023" name="G3 (Bethesda)">
        <title>A reference genome for the long-term kleptoplast-retaining sea slug Elysia crispata morphotype clarki.</title>
        <authorList>
            <person name="Eastman K.E."/>
            <person name="Pendleton A.L."/>
            <person name="Shaikh M.A."/>
            <person name="Suttiyut T."/>
            <person name="Ogas R."/>
            <person name="Tomko P."/>
            <person name="Gavelis G."/>
            <person name="Widhalm J.R."/>
            <person name="Wisecaver J.H."/>
        </authorList>
    </citation>
    <scope>NUCLEOTIDE SEQUENCE</scope>
    <source>
        <strain evidence="2">ECLA1</strain>
    </source>
</reference>
<evidence type="ECO:0000256" key="1">
    <source>
        <dbReference type="SAM" id="MobiDB-lite"/>
    </source>
</evidence>
<proteinExistence type="predicted"/>
<evidence type="ECO:0000313" key="3">
    <source>
        <dbReference type="Proteomes" id="UP001283361"/>
    </source>
</evidence>
<keyword evidence="3" id="KW-1185">Reference proteome</keyword>
<sequence>MGRKHLSRLRKRSYAASCSDRPTSKPLMPMPMLGRRLRRANTLSIHHRRCCDPLGVPLNSDPVSGIDEACTKGMGSSKGQGQNFKLQRSPPAQDLTVVGGLDHLHQRSTQ</sequence>
<feature type="compositionally biased region" description="Polar residues" evidence="1">
    <location>
        <begin position="77"/>
        <end position="86"/>
    </location>
</feature>